<feature type="compositionally biased region" description="Basic and acidic residues" evidence="10">
    <location>
        <begin position="790"/>
        <end position="803"/>
    </location>
</feature>
<evidence type="ECO:0000313" key="13">
    <source>
        <dbReference type="RefSeq" id="XP_026098845.1"/>
    </source>
</evidence>
<keyword evidence="5" id="KW-1133">Transmembrane helix</keyword>
<feature type="compositionally biased region" description="Basic and acidic residues" evidence="10">
    <location>
        <begin position="219"/>
        <end position="248"/>
    </location>
</feature>
<dbReference type="GO" id="GO:0001671">
    <property type="term" value="F:ATPase activator activity"/>
    <property type="evidence" value="ECO:0007669"/>
    <property type="project" value="InterPro"/>
</dbReference>
<keyword evidence="3" id="KW-0597">Phosphoprotein</keyword>
<feature type="compositionally biased region" description="Acidic residues" evidence="10">
    <location>
        <begin position="82"/>
        <end position="92"/>
    </location>
</feature>
<feature type="compositionally biased region" description="Polar residues" evidence="10">
    <location>
        <begin position="428"/>
        <end position="439"/>
    </location>
</feature>
<feature type="compositionally biased region" description="Basic and acidic residues" evidence="10">
    <location>
        <begin position="540"/>
        <end position="600"/>
    </location>
</feature>
<dbReference type="RefSeq" id="XP_026098848.1">
    <property type="nucleotide sequence ID" value="XM_026243063.1"/>
</dbReference>
<organism evidence="12 13">
    <name type="scientific">Carassius auratus</name>
    <name type="common">Goldfish</name>
    <dbReference type="NCBI Taxonomy" id="7957"/>
    <lineage>
        <taxon>Eukaryota</taxon>
        <taxon>Metazoa</taxon>
        <taxon>Chordata</taxon>
        <taxon>Craniata</taxon>
        <taxon>Vertebrata</taxon>
        <taxon>Euteleostomi</taxon>
        <taxon>Actinopterygii</taxon>
        <taxon>Neopterygii</taxon>
        <taxon>Teleostei</taxon>
        <taxon>Ostariophysi</taxon>
        <taxon>Cypriniformes</taxon>
        <taxon>Cyprinidae</taxon>
        <taxon>Cyprininae</taxon>
        <taxon>Carassius</taxon>
    </lineage>
</organism>
<feature type="compositionally biased region" description="Acidic residues" evidence="10">
    <location>
        <begin position="779"/>
        <end position="789"/>
    </location>
</feature>
<evidence type="ECO:0000313" key="17">
    <source>
        <dbReference type="RefSeq" id="XP_026098849.1"/>
    </source>
</evidence>
<feature type="compositionally biased region" description="Polar residues" evidence="10">
    <location>
        <begin position="284"/>
        <end position="295"/>
    </location>
</feature>
<evidence type="ECO:0000256" key="2">
    <source>
        <dbReference type="ARBA" id="ARBA00007860"/>
    </source>
</evidence>
<feature type="compositionally biased region" description="Basic and acidic residues" evidence="10">
    <location>
        <begin position="42"/>
        <end position="72"/>
    </location>
</feature>
<accession>A0A6P6MQ87</accession>
<dbReference type="PANTHER" id="PTHR18843">
    <property type="entry name" value="TORSIN-1A-INTERACTING PROTEIN"/>
    <property type="match status" value="1"/>
</dbReference>
<feature type="compositionally biased region" description="Acidic residues" evidence="10">
    <location>
        <begin position="170"/>
        <end position="180"/>
    </location>
</feature>
<feature type="compositionally biased region" description="Basic and acidic residues" evidence="10">
    <location>
        <begin position="646"/>
        <end position="659"/>
    </location>
</feature>
<comment type="subcellular location">
    <subcellularLocation>
        <location evidence="9">Endomembrane system</location>
        <topology evidence="9">Single-pass membrane protein</topology>
    </subcellularLocation>
    <subcellularLocation>
        <location evidence="1">Nucleus envelope</location>
    </subcellularLocation>
</comment>
<feature type="compositionally biased region" description="Basic and acidic residues" evidence="10">
    <location>
        <begin position="935"/>
        <end position="946"/>
    </location>
</feature>
<feature type="region of interest" description="Disordered" evidence="10">
    <location>
        <begin position="1"/>
        <end position="946"/>
    </location>
</feature>
<feature type="compositionally biased region" description="Acidic residues" evidence="10">
    <location>
        <begin position="635"/>
        <end position="645"/>
    </location>
</feature>
<dbReference type="AlphaFoldDB" id="A0A6P6MQ87"/>
<feature type="compositionally biased region" description="Acidic residues" evidence="10">
    <location>
        <begin position="491"/>
        <end position="501"/>
    </location>
</feature>
<gene>
    <name evidence="13 14 15 16 17" type="primary">LOC113069927</name>
</gene>
<feature type="compositionally biased region" description="Basic and acidic residues" evidence="10">
    <location>
        <begin position="270"/>
        <end position="283"/>
    </location>
</feature>
<dbReference type="RefSeq" id="XP_026098846.1">
    <property type="nucleotide sequence ID" value="XM_026243061.1"/>
</dbReference>
<feature type="compositionally biased region" description="Basic and acidic residues" evidence="10">
    <location>
        <begin position="318"/>
        <end position="368"/>
    </location>
</feature>
<dbReference type="RefSeq" id="XP_026098849.1">
    <property type="nucleotide sequence ID" value="XM_026243064.1"/>
</dbReference>
<keyword evidence="13 14" id="KW-0418">Kinase</keyword>
<feature type="compositionally biased region" description="Polar residues" evidence="10">
    <location>
        <begin position="107"/>
        <end position="118"/>
    </location>
</feature>
<feature type="compositionally biased region" description="Basic and acidic residues" evidence="10">
    <location>
        <begin position="93"/>
        <end position="106"/>
    </location>
</feature>
<dbReference type="Proteomes" id="UP000515129">
    <property type="component" value="Unplaced"/>
</dbReference>
<dbReference type="GO" id="GO:0016020">
    <property type="term" value="C:membrane"/>
    <property type="evidence" value="ECO:0007669"/>
    <property type="project" value="TreeGrafter"/>
</dbReference>
<evidence type="ECO:0000256" key="1">
    <source>
        <dbReference type="ARBA" id="ARBA00004259"/>
    </source>
</evidence>
<evidence type="ECO:0000256" key="5">
    <source>
        <dbReference type="ARBA" id="ARBA00022989"/>
    </source>
</evidence>
<evidence type="ECO:0000256" key="6">
    <source>
        <dbReference type="ARBA" id="ARBA00023136"/>
    </source>
</evidence>
<dbReference type="InterPro" id="IPR038599">
    <property type="entry name" value="LAP1C-like_C_sf"/>
</dbReference>
<feature type="compositionally biased region" description="Polar residues" evidence="10">
    <location>
        <begin position="195"/>
        <end position="206"/>
    </location>
</feature>
<keyword evidence="6" id="KW-0472">Membrane</keyword>
<feature type="compositionally biased region" description="Basic and acidic residues" evidence="10">
    <location>
        <begin position="502"/>
        <end position="515"/>
    </location>
</feature>
<keyword evidence="4" id="KW-0812">Transmembrane</keyword>
<dbReference type="OrthoDB" id="6258998at2759"/>
<keyword evidence="13 14" id="KW-0808">Transferase</keyword>
<evidence type="ECO:0000313" key="15">
    <source>
        <dbReference type="RefSeq" id="XP_026098847.1"/>
    </source>
</evidence>
<feature type="compositionally biased region" description="Basic and acidic residues" evidence="10">
    <location>
        <begin position="414"/>
        <end position="427"/>
    </location>
</feature>
<name>A0A6P6MQ87_CARAU</name>
<proteinExistence type="inferred from homology"/>
<dbReference type="Pfam" id="PF05609">
    <property type="entry name" value="LAP1_C"/>
    <property type="match status" value="1"/>
</dbReference>
<evidence type="ECO:0000256" key="10">
    <source>
        <dbReference type="SAM" id="MobiDB-lite"/>
    </source>
</evidence>
<feature type="compositionally biased region" description="Basic and acidic residues" evidence="10">
    <location>
        <begin position="181"/>
        <end position="194"/>
    </location>
</feature>
<dbReference type="GO" id="GO:0061024">
    <property type="term" value="P:membrane organization"/>
    <property type="evidence" value="ECO:0007669"/>
    <property type="project" value="TreeGrafter"/>
</dbReference>
<dbReference type="KEGG" id="caua:113069927"/>
<feature type="compositionally biased region" description="Acidic residues" evidence="10">
    <location>
        <begin position="258"/>
        <end position="269"/>
    </location>
</feature>
<evidence type="ECO:0000256" key="4">
    <source>
        <dbReference type="ARBA" id="ARBA00022692"/>
    </source>
</evidence>
<evidence type="ECO:0000256" key="9">
    <source>
        <dbReference type="ARBA" id="ARBA00037847"/>
    </source>
</evidence>
<feature type="compositionally biased region" description="Basic and acidic residues" evidence="10">
    <location>
        <begin position="131"/>
        <end position="160"/>
    </location>
</feature>
<keyword evidence="12" id="KW-1185">Reference proteome</keyword>
<dbReference type="RefSeq" id="XP_026098847.1">
    <property type="nucleotide sequence ID" value="XM_026243062.1"/>
</dbReference>
<evidence type="ECO:0000256" key="7">
    <source>
        <dbReference type="ARBA" id="ARBA00023180"/>
    </source>
</evidence>
<evidence type="ECO:0000313" key="14">
    <source>
        <dbReference type="RefSeq" id="XP_026098846.1"/>
    </source>
</evidence>
<comment type="similarity">
    <text evidence="2">Belongs to the TOR1AIP family.</text>
</comment>
<keyword evidence="8" id="KW-0539">Nucleus</keyword>
<sequence length="1221" mass="137654">MDREKDSKTERKGGPSGDILPDNARKEDDEDTGTPSCQPRDPVQKETDPGAESIHDRKEESVRSGEAEKKQTESLLNIPKTEDEEEEEEEEMASDKHEEEVKRDENVQPQITVPVNNKDTGKPSFQPPDPVQKETDPGSVSRYDRKEESVRSGEAEKKQTESLLNIPKTEDEEEEEEEEIASDKHEEELKRDENVQPQITVPVNNKDTGKPSFQPPDPVQKETDPGSVSRHDRKEESVRSGEAEKKQTESLLNIPKTEDEEKEEEEEEMASDKHEEEVKRDENVQPQITVPVNNKDTGKPSFQPPDPVQNETDPGSVSRHDRKEESVRSGEAEKKQTEKTTEKQHHSGTEPKIDREGEICRKPEKSEDLSGDSLSVNEPKEDGPSGDILPDDAQSLLNIPKTEDEEEEEEEEMASDKHEEELKRDENVQPQITVPVNNKDTGKPSFQPPDPVQKETDPGSVSRYDRKEESVRSGEAEKKQTESLLNIPKTEDEEEEEEEEMASDKHEEEVKRDDNVQPQITVPVNNKDTGKPSFQPPDPVQKETDPGSVSRYDRKEESVRSGEAEKKQTEKTTEKQHHSGTEPKIDREGEICRKPEKSEDLSGDSLSVNEPKEDGPSGDILPDNAQSLLNIPRTEDEEKEEEEEMASDKHEEEVKRDDNVQPQITVPVNNKDTGKPSFQPPDPVQKETDPGSVSRHDRKEESVRSGEAEKKQTEKTTEKQHHSGTEPKIDREGEICRKPEKSEDLSGDSLSVNEPKEDGPSGDILPDDAQSLLNIPKTEDEEKEEEEEMASDKHEEEVKRDENVQPQITVPVNNKDTGKPSFQPPDPVQKETDPGSVSRHDRKEESVRSGEAEKKQTEKTTEKQHHSGTEPKIDREGEICRKPEKSEDLSGDSLSVNEPKEDGPSGDILPDNAQSLLNIPRTEDEEKEEGGEMASNKHEEEVKRDENVQPQITVPVNNKTIWTTAVVILIAVVCALCQRSPDSTSSKTKEVNVVDLFNQEMKKLETTFPNQHPELWRRSLIHLRRHLKMKNPTEPVSLILTSDRRAEKTLGCLALGLARAFSTAHNSSVLKINGKNKASQDSDQVKLDIDSELRKAFEGKKSAAVIHHFEELPPGSTLIFYRYCDHENAAYKDVFLAFTVMLDAEVELPSSVSLGRVEEMVQEHIKNKFVSSDKSAMFNQMDVDKLGGLWSRISHLILPVAAEKKFEEQGCGDWDNSTNSF</sequence>
<evidence type="ECO:0000256" key="3">
    <source>
        <dbReference type="ARBA" id="ARBA00022553"/>
    </source>
</evidence>
<feature type="compositionally biased region" description="Acidic residues" evidence="10">
    <location>
        <begin position="403"/>
        <end position="413"/>
    </location>
</feature>
<dbReference type="RefSeq" id="XP_026098845.1">
    <property type="nucleotide sequence ID" value="XM_026243060.1"/>
</dbReference>
<feature type="domain" description="Torsin-1A-interacting protein 1/2 AAA+ activator" evidence="11">
    <location>
        <begin position="987"/>
        <end position="1211"/>
    </location>
</feature>
<reference evidence="13 14" key="1">
    <citation type="submission" date="2025-04" db="UniProtKB">
        <authorList>
            <consortium name="RefSeq"/>
        </authorList>
    </citation>
    <scope>IDENTIFICATION</scope>
    <source>
        <strain evidence="13 14">Wakin</strain>
        <tissue evidence="13 14">Muscle</tissue>
    </source>
</reference>
<dbReference type="PANTHER" id="PTHR18843:SF7">
    <property type="entry name" value="LAMINA-ASSOCIATED POLYPEPTIDE 1B ISOFORM 1-RELATED"/>
    <property type="match status" value="1"/>
</dbReference>
<evidence type="ECO:0000313" key="16">
    <source>
        <dbReference type="RefSeq" id="XP_026098848.1"/>
    </source>
</evidence>
<dbReference type="GO" id="GO:0005635">
    <property type="term" value="C:nuclear envelope"/>
    <property type="evidence" value="ECO:0007669"/>
    <property type="project" value="UniProtKB-SubCell"/>
</dbReference>
<feature type="compositionally biased region" description="Basic and acidic residues" evidence="10">
    <location>
        <begin position="684"/>
        <end position="744"/>
    </location>
</feature>
<dbReference type="GO" id="GO:0016301">
    <property type="term" value="F:kinase activity"/>
    <property type="evidence" value="ECO:0007669"/>
    <property type="project" value="UniProtKB-KW"/>
</dbReference>
<dbReference type="InterPro" id="IPR046753">
    <property type="entry name" value="TOIP1/2_C"/>
</dbReference>
<feature type="compositionally biased region" description="Basic and acidic residues" evidence="10">
    <location>
        <begin position="452"/>
        <end position="481"/>
    </location>
</feature>
<dbReference type="Gene3D" id="3.40.50.12190">
    <property type="match status" value="1"/>
</dbReference>
<feature type="compositionally biased region" description="Basic and acidic residues" evidence="10">
    <location>
        <begin position="1"/>
        <end position="13"/>
    </location>
</feature>
<feature type="compositionally biased region" description="Polar residues" evidence="10">
    <location>
        <begin position="660"/>
        <end position="671"/>
    </location>
</feature>
<evidence type="ECO:0000259" key="11">
    <source>
        <dbReference type="Pfam" id="PF05609"/>
    </source>
</evidence>
<dbReference type="InterPro" id="IPR008662">
    <property type="entry name" value="TOIP1/2"/>
</dbReference>
<dbReference type="GeneID" id="113069927"/>
<evidence type="ECO:0000256" key="8">
    <source>
        <dbReference type="ARBA" id="ARBA00023242"/>
    </source>
</evidence>
<feature type="compositionally biased region" description="Basic and acidic residues" evidence="10">
    <location>
        <begin position="828"/>
        <end position="888"/>
    </location>
</feature>
<protein>
    <submittedName>
        <fullName evidence="13 14">Probable serine/threonine-protein kinase kinX isoform X1</fullName>
    </submittedName>
</protein>
<feature type="compositionally biased region" description="Polar residues" evidence="10">
    <location>
        <begin position="516"/>
        <end position="527"/>
    </location>
</feature>
<keyword evidence="7" id="KW-0325">Glycoprotein</keyword>
<feature type="compositionally biased region" description="Polar residues" evidence="10">
    <location>
        <begin position="804"/>
        <end position="815"/>
    </location>
</feature>
<evidence type="ECO:0000313" key="12">
    <source>
        <dbReference type="Proteomes" id="UP000515129"/>
    </source>
</evidence>